<evidence type="ECO:0000313" key="1">
    <source>
        <dbReference type="EMBL" id="RDU23240.1"/>
    </source>
</evidence>
<protein>
    <submittedName>
        <fullName evidence="1">Uncharacterized protein</fullName>
    </submittedName>
</protein>
<reference evidence="1 2" key="1">
    <citation type="submission" date="2018-07" db="EMBL/GenBank/DDBJ databases">
        <title>Anaerosacharophilus polymeroproducens gen. nov. sp. nov., an anaerobic bacterium isolated from salt field.</title>
        <authorList>
            <person name="Kim W."/>
            <person name="Yang S.-H."/>
            <person name="Oh J."/>
            <person name="Lee J.-H."/>
            <person name="Kwon K.K."/>
        </authorList>
    </citation>
    <scope>NUCLEOTIDE SEQUENCE [LARGE SCALE GENOMIC DNA]</scope>
    <source>
        <strain evidence="1 2">MCWD5</strain>
    </source>
</reference>
<gene>
    <name evidence="1" type="ORF">DWV06_10710</name>
</gene>
<accession>A0A371AUS3</accession>
<comment type="caution">
    <text evidence="1">The sequence shown here is derived from an EMBL/GenBank/DDBJ whole genome shotgun (WGS) entry which is preliminary data.</text>
</comment>
<name>A0A371AUS3_9FIRM</name>
<proteinExistence type="predicted"/>
<dbReference type="RefSeq" id="WP_115482184.1">
    <property type="nucleotide sequence ID" value="NZ_QRCT01000032.1"/>
</dbReference>
<sequence length="94" mass="11421">MDVQAKRTTRFRVIKTYPTDDSIATCEYEGTIEELCIELSKYLGGKTTRYRGLMEKWLYLYEQEHPYVHFKVWNTRTKAWKLYQKRIVQITVMM</sequence>
<organism evidence="1 2">
    <name type="scientific">Anaerosacchariphilus polymeriproducens</name>
    <dbReference type="NCBI Taxonomy" id="1812858"/>
    <lineage>
        <taxon>Bacteria</taxon>
        <taxon>Bacillati</taxon>
        <taxon>Bacillota</taxon>
        <taxon>Clostridia</taxon>
        <taxon>Lachnospirales</taxon>
        <taxon>Lachnospiraceae</taxon>
        <taxon>Anaerosacchariphilus</taxon>
    </lineage>
</organism>
<dbReference type="EMBL" id="QRCT01000032">
    <property type="protein sequence ID" value="RDU23240.1"/>
    <property type="molecule type" value="Genomic_DNA"/>
</dbReference>
<dbReference type="AlphaFoldDB" id="A0A371AUS3"/>
<keyword evidence="2" id="KW-1185">Reference proteome</keyword>
<dbReference type="Proteomes" id="UP000255036">
    <property type="component" value="Unassembled WGS sequence"/>
</dbReference>
<evidence type="ECO:0000313" key="2">
    <source>
        <dbReference type="Proteomes" id="UP000255036"/>
    </source>
</evidence>